<feature type="region of interest" description="Disordered" evidence="1">
    <location>
        <begin position="145"/>
        <end position="173"/>
    </location>
</feature>
<protein>
    <submittedName>
        <fullName evidence="4">PEP-CTERM motif protein</fullName>
    </submittedName>
</protein>
<feature type="chain" id="PRO_5023107819" evidence="2">
    <location>
        <begin position="35"/>
        <end position="314"/>
    </location>
</feature>
<dbReference type="EMBL" id="SJPT01000007">
    <property type="protein sequence ID" value="TWU21119.1"/>
    <property type="molecule type" value="Genomic_DNA"/>
</dbReference>
<dbReference type="Proteomes" id="UP000316304">
    <property type="component" value="Unassembled WGS sequence"/>
</dbReference>
<keyword evidence="5" id="KW-1185">Reference proteome</keyword>
<feature type="compositionally biased region" description="Polar residues" evidence="1">
    <location>
        <begin position="156"/>
        <end position="173"/>
    </location>
</feature>
<feature type="signal peptide" evidence="2">
    <location>
        <begin position="1"/>
        <end position="34"/>
    </location>
</feature>
<name>A0A5C6CE84_9BACT</name>
<organism evidence="4 5">
    <name type="scientific">Novipirellula galeiformis</name>
    <dbReference type="NCBI Taxonomy" id="2528004"/>
    <lineage>
        <taxon>Bacteria</taxon>
        <taxon>Pseudomonadati</taxon>
        <taxon>Planctomycetota</taxon>
        <taxon>Planctomycetia</taxon>
        <taxon>Pirellulales</taxon>
        <taxon>Pirellulaceae</taxon>
        <taxon>Novipirellula</taxon>
    </lineage>
</organism>
<evidence type="ECO:0000256" key="2">
    <source>
        <dbReference type="SAM" id="SignalP"/>
    </source>
</evidence>
<keyword evidence="2" id="KW-0732">Signal</keyword>
<accession>A0A5C6CE84</accession>
<gene>
    <name evidence="4" type="ORF">Pla52o_41530</name>
</gene>
<sequence length="314" mass="32301" precursor="true">MLRLMSVRRCLVSLNLVAASALIACGITNTPVSGAVITGDPTTTTGAGLQLIGNSMDPQFKADTIGGGFAYDVYTGRYTVSASDVIGGANVIGNTGQGVQGGAFNIGDDIFVIGWKSTADNGSGGLFASTGDNFLKLDPNGNAGYQPASAPGGAVTSFSNSDAGDAQLQNSRNDGNQFRFRSFRFNDGSGSSYPLQDEVASAPFTDPLEDLPFRAFGVNTGGVTPKVESQIYLLNVTALNNSSFNGTPFNPIGQGLPFYMHLAGESGSTGVAIPAATVPEPTSLGLMLAGASLLGLRHRRRKNGASTEPLRSSV</sequence>
<evidence type="ECO:0000259" key="3">
    <source>
        <dbReference type="Pfam" id="PF07589"/>
    </source>
</evidence>
<dbReference type="AlphaFoldDB" id="A0A5C6CE84"/>
<dbReference type="PROSITE" id="PS51257">
    <property type="entry name" value="PROKAR_LIPOPROTEIN"/>
    <property type="match status" value="1"/>
</dbReference>
<evidence type="ECO:0000313" key="4">
    <source>
        <dbReference type="EMBL" id="TWU21119.1"/>
    </source>
</evidence>
<proteinExistence type="predicted"/>
<feature type="domain" description="Ice-binding protein C-terminal" evidence="3">
    <location>
        <begin position="277"/>
        <end position="300"/>
    </location>
</feature>
<evidence type="ECO:0000313" key="5">
    <source>
        <dbReference type="Proteomes" id="UP000316304"/>
    </source>
</evidence>
<evidence type="ECO:0000256" key="1">
    <source>
        <dbReference type="SAM" id="MobiDB-lite"/>
    </source>
</evidence>
<dbReference type="NCBIfam" id="TIGR02595">
    <property type="entry name" value="PEP_CTERM"/>
    <property type="match status" value="1"/>
</dbReference>
<reference evidence="4 5" key="1">
    <citation type="submission" date="2019-02" db="EMBL/GenBank/DDBJ databases">
        <title>Deep-cultivation of Planctomycetes and their phenomic and genomic characterization uncovers novel biology.</title>
        <authorList>
            <person name="Wiegand S."/>
            <person name="Jogler M."/>
            <person name="Boedeker C."/>
            <person name="Pinto D."/>
            <person name="Vollmers J."/>
            <person name="Rivas-Marin E."/>
            <person name="Kohn T."/>
            <person name="Peeters S.H."/>
            <person name="Heuer A."/>
            <person name="Rast P."/>
            <person name="Oberbeckmann S."/>
            <person name="Bunk B."/>
            <person name="Jeske O."/>
            <person name="Meyerdierks A."/>
            <person name="Storesund J.E."/>
            <person name="Kallscheuer N."/>
            <person name="Luecker S."/>
            <person name="Lage O.M."/>
            <person name="Pohl T."/>
            <person name="Merkel B.J."/>
            <person name="Hornburger P."/>
            <person name="Mueller R.-W."/>
            <person name="Bruemmer F."/>
            <person name="Labrenz M."/>
            <person name="Spormann A.M."/>
            <person name="Op Den Camp H."/>
            <person name="Overmann J."/>
            <person name="Amann R."/>
            <person name="Jetten M.S.M."/>
            <person name="Mascher T."/>
            <person name="Medema M.H."/>
            <person name="Devos D.P."/>
            <person name="Kaster A.-K."/>
            <person name="Ovreas L."/>
            <person name="Rohde M."/>
            <person name="Galperin M.Y."/>
            <person name="Jogler C."/>
        </authorList>
    </citation>
    <scope>NUCLEOTIDE SEQUENCE [LARGE SCALE GENOMIC DNA]</scope>
    <source>
        <strain evidence="4 5">Pla52o</strain>
    </source>
</reference>
<dbReference type="Pfam" id="PF07589">
    <property type="entry name" value="PEP-CTERM"/>
    <property type="match status" value="1"/>
</dbReference>
<comment type="caution">
    <text evidence="4">The sequence shown here is derived from an EMBL/GenBank/DDBJ whole genome shotgun (WGS) entry which is preliminary data.</text>
</comment>
<dbReference type="InterPro" id="IPR013424">
    <property type="entry name" value="Ice-binding_C"/>
</dbReference>